<evidence type="ECO:0000256" key="4">
    <source>
        <dbReference type="ARBA" id="ARBA00022692"/>
    </source>
</evidence>
<evidence type="ECO:0000256" key="5">
    <source>
        <dbReference type="ARBA" id="ARBA00022989"/>
    </source>
</evidence>
<evidence type="ECO:0000313" key="8">
    <source>
        <dbReference type="EMBL" id="GCE32130.1"/>
    </source>
</evidence>
<dbReference type="EMBL" id="BIFT01000003">
    <property type="protein sequence ID" value="GCE32130.1"/>
    <property type="molecule type" value="Genomic_DNA"/>
</dbReference>
<protein>
    <recommendedName>
        <fullName evidence="10">Transporter</fullName>
    </recommendedName>
</protein>
<feature type="transmembrane region" description="Helical" evidence="7">
    <location>
        <begin position="189"/>
        <end position="209"/>
    </location>
</feature>
<keyword evidence="9" id="KW-1185">Reference proteome</keyword>
<gene>
    <name evidence="8" type="ORF">KDA_76140</name>
</gene>
<dbReference type="Proteomes" id="UP000287171">
    <property type="component" value="Unassembled WGS sequence"/>
</dbReference>
<comment type="caution">
    <text evidence="8">The sequence shown here is derived from an EMBL/GenBank/DDBJ whole genome shotgun (WGS) entry which is preliminary data.</text>
</comment>
<keyword evidence="5 7" id="KW-1133">Transmembrane helix</keyword>
<dbReference type="OrthoDB" id="9810457at2"/>
<keyword evidence="3" id="KW-1003">Cell membrane</keyword>
<keyword evidence="2" id="KW-0813">Transport</keyword>
<feature type="transmembrane region" description="Helical" evidence="7">
    <location>
        <begin position="59"/>
        <end position="81"/>
    </location>
</feature>
<dbReference type="PANTHER" id="PTHR36838">
    <property type="entry name" value="AUXIN EFFLUX CARRIER FAMILY PROTEIN"/>
    <property type="match status" value="1"/>
</dbReference>
<feature type="transmembrane region" description="Helical" evidence="7">
    <location>
        <begin position="93"/>
        <end position="115"/>
    </location>
</feature>
<dbReference type="AlphaFoldDB" id="A0A402BLE8"/>
<evidence type="ECO:0008006" key="10">
    <source>
        <dbReference type="Google" id="ProtNLM"/>
    </source>
</evidence>
<comment type="subcellular location">
    <subcellularLocation>
        <location evidence="1">Membrane</location>
        <topology evidence="1">Multi-pass membrane protein</topology>
    </subcellularLocation>
</comment>
<dbReference type="PANTHER" id="PTHR36838:SF3">
    <property type="entry name" value="TRANSPORTER AUXIN EFFLUX CARRIER EC FAMILY"/>
    <property type="match status" value="1"/>
</dbReference>
<evidence type="ECO:0000313" key="9">
    <source>
        <dbReference type="Proteomes" id="UP000287171"/>
    </source>
</evidence>
<proteinExistence type="predicted"/>
<feature type="transmembrane region" description="Helical" evidence="7">
    <location>
        <begin position="221"/>
        <end position="243"/>
    </location>
</feature>
<organism evidence="8 9">
    <name type="scientific">Dictyobacter alpinus</name>
    <dbReference type="NCBI Taxonomy" id="2014873"/>
    <lineage>
        <taxon>Bacteria</taxon>
        <taxon>Bacillati</taxon>
        <taxon>Chloroflexota</taxon>
        <taxon>Ktedonobacteria</taxon>
        <taxon>Ktedonobacterales</taxon>
        <taxon>Dictyobacteraceae</taxon>
        <taxon>Dictyobacter</taxon>
    </lineage>
</organism>
<reference evidence="9" key="1">
    <citation type="submission" date="2018-12" db="EMBL/GenBank/DDBJ databases">
        <title>Tengunoibacter tsumagoiensis gen. nov., sp. nov., Dictyobacter kobayashii sp. nov., D. alpinus sp. nov., and D. joshuensis sp. nov. and description of Dictyobacteraceae fam. nov. within the order Ktedonobacterales isolated from Tengu-no-mugimeshi.</title>
        <authorList>
            <person name="Wang C.M."/>
            <person name="Zheng Y."/>
            <person name="Sakai Y."/>
            <person name="Toyoda A."/>
            <person name="Minakuchi Y."/>
            <person name="Abe K."/>
            <person name="Yokota A."/>
            <person name="Yabe S."/>
        </authorList>
    </citation>
    <scope>NUCLEOTIDE SEQUENCE [LARGE SCALE GENOMIC DNA]</scope>
    <source>
        <strain evidence="9">Uno16</strain>
    </source>
</reference>
<feature type="transmembrane region" description="Helical" evidence="7">
    <location>
        <begin position="276"/>
        <end position="298"/>
    </location>
</feature>
<sequence>MALEKTLPLLFIFFVGLGLKRMNVLKKEHAPMISQLILKIALPSAIISSLSSMEISPKLLLLPVSGIAIVTILLGIGFILAPLMGLQGKTRGAFLMAFPTLELGSVGNAFMLAVYGPDGLAQIALLDLGNSFFFFTVVAFLARAFGRSTERFRLSSALLSFAMTPVIWAYAIGIGFNLLHIHIAMLSNLFASLAQALLLLIMLLIAVEFELKPSPMMRSILAMYFKLALGVIVGLGVCLIFGFTGMTRVAVVLGASLPSSLMTVVYARKNALDAQFLASQLSLALPVAIGFSSVLLSLTH</sequence>
<accession>A0A402BLE8</accession>
<evidence type="ECO:0000256" key="2">
    <source>
        <dbReference type="ARBA" id="ARBA00022448"/>
    </source>
</evidence>
<feature type="transmembrane region" description="Helical" evidence="7">
    <location>
        <begin position="157"/>
        <end position="183"/>
    </location>
</feature>
<evidence type="ECO:0000256" key="1">
    <source>
        <dbReference type="ARBA" id="ARBA00004141"/>
    </source>
</evidence>
<keyword evidence="6 7" id="KW-0472">Membrane</keyword>
<name>A0A402BLE8_9CHLR</name>
<feature type="transmembrane region" description="Helical" evidence="7">
    <location>
        <begin position="121"/>
        <end position="145"/>
    </location>
</feature>
<keyword evidence="4 7" id="KW-0812">Transmembrane</keyword>
<dbReference type="InterPro" id="IPR004776">
    <property type="entry name" value="Mem_transp_PIN-like"/>
</dbReference>
<dbReference type="RefSeq" id="WP_126632129.1">
    <property type="nucleotide sequence ID" value="NZ_BIFT01000003.1"/>
</dbReference>
<feature type="transmembrane region" description="Helical" evidence="7">
    <location>
        <begin position="249"/>
        <end position="267"/>
    </location>
</feature>
<evidence type="ECO:0000256" key="3">
    <source>
        <dbReference type="ARBA" id="ARBA00022475"/>
    </source>
</evidence>
<feature type="transmembrane region" description="Helical" evidence="7">
    <location>
        <begin position="6"/>
        <end position="24"/>
    </location>
</feature>
<feature type="transmembrane region" description="Helical" evidence="7">
    <location>
        <begin position="36"/>
        <end position="53"/>
    </location>
</feature>
<dbReference type="GO" id="GO:0016020">
    <property type="term" value="C:membrane"/>
    <property type="evidence" value="ECO:0007669"/>
    <property type="project" value="UniProtKB-SubCell"/>
</dbReference>
<evidence type="ECO:0000256" key="6">
    <source>
        <dbReference type="ARBA" id="ARBA00023136"/>
    </source>
</evidence>
<dbReference type="Pfam" id="PF03547">
    <property type="entry name" value="Mem_trans"/>
    <property type="match status" value="1"/>
</dbReference>
<evidence type="ECO:0000256" key="7">
    <source>
        <dbReference type="SAM" id="Phobius"/>
    </source>
</evidence>
<dbReference type="GO" id="GO:0055085">
    <property type="term" value="P:transmembrane transport"/>
    <property type="evidence" value="ECO:0007669"/>
    <property type="project" value="InterPro"/>
</dbReference>